<protein>
    <submittedName>
        <fullName evidence="1">Uncharacterized protein</fullName>
    </submittedName>
</protein>
<evidence type="ECO:0000313" key="1">
    <source>
        <dbReference type="EMBL" id="JAH57083.1"/>
    </source>
</evidence>
<reference evidence="1" key="1">
    <citation type="submission" date="2014-11" db="EMBL/GenBank/DDBJ databases">
        <authorList>
            <person name="Amaro Gonzalez C."/>
        </authorList>
    </citation>
    <scope>NUCLEOTIDE SEQUENCE</scope>
</reference>
<sequence length="29" mass="3643">MYHIRFSVGQSFRYTFVSIWWHCLFNCLT</sequence>
<name>A0A0E9TWG1_ANGAN</name>
<proteinExistence type="predicted"/>
<organism evidence="1">
    <name type="scientific">Anguilla anguilla</name>
    <name type="common">European freshwater eel</name>
    <name type="synonym">Muraena anguilla</name>
    <dbReference type="NCBI Taxonomy" id="7936"/>
    <lineage>
        <taxon>Eukaryota</taxon>
        <taxon>Metazoa</taxon>
        <taxon>Chordata</taxon>
        <taxon>Craniata</taxon>
        <taxon>Vertebrata</taxon>
        <taxon>Euteleostomi</taxon>
        <taxon>Actinopterygii</taxon>
        <taxon>Neopterygii</taxon>
        <taxon>Teleostei</taxon>
        <taxon>Anguilliformes</taxon>
        <taxon>Anguillidae</taxon>
        <taxon>Anguilla</taxon>
    </lineage>
</organism>
<accession>A0A0E9TWG1</accession>
<dbReference type="EMBL" id="GBXM01051494">
    <property type="protein sequence ID" value="JAH57083.1"/>
    <property type="molecule type" value="Transcribed_RNA"/>
</dbReference>
<reference evidence="1" key="2">
    <citation type="journal article" date="2015" name="Fish Shellfish Immunol.">
        <title>Early steps in the European eel (Anguilla anguilla)-Vibrio vulnificus interaction in the gills: Role of the RtxA13 toxin.</title>
        <authorList>
            <person name="Callol A."/>
            <person name="Pajuelo D."/>
            <person name="Ebbesson L."/>
            <person name="Teles M."/>
            <person name="MacKenzie S."/>
            <person name="Amaro C."/>
        </authorList>
    </citation>
    <scope>NUCLEOTIDE SEQUENCE</scope>
</reference>
<dbReference type="AlphaFoldDB" id="A0A0E9TWG1"/>